<gene>
    <name evidence="3" type="ORF">ACFLIM_01570</name>
</gene>
<keyword evidence="2" id="KW-0472">Membrane</keyword>
<feature type="compositionally biased region" description="Basic residues" evidence="1">
    <location>
        <begin position="140"/>
        <end position="150"/>
    </location>
</feature>
<dbReference type="RefSeq" id="WP_393161037.1">
    <property type="nucleotide sequence ID" value="NZ_JBICRM010000001.1"/>
</dbReference>
<feature type="compositionally biased region" description="Polar residues" evidence="1">
    <location>
        <begin position="231"/>
        <end position="242"/>
    </location>
</feature>
<evidence type="ECO:0000256" key="2">
    <source>
        <dbReference type="SAM" id="Phobius"/>
    </source>
</evidence>
<dbReference type="Proteomes" id="UP001603978">
    <property type="component" value="Unassembled WGS sequence"/>
</dbReference>
<sequence>MTTEQETGRGAPVRRAVPKTGTRRSGAPHQSKPRPRSDVEGKLSAAERARDGVEGRRPVAERARAEVDGKQPVAERTRADAGSGRPGAVRARPDAGGKRPGTGRGRTDTDGRRPASGRVRSGGGSSAAEELSSGAEARRSTRPVPRRRPARRQRAPFVLLVVGLLCGGLVSLLLLTIMLAQDAITDARLREEIAVARQDNEKINQNYQRNTQPDVIAELAENQGQHPDWGNVNSWSSANDRASQVDRER</sequence>
<evidence type="ECO:0000256" key="1">
    <source>
        <dbReference type="SAM" id="MobiDB-lite"/>
    </source>
</evidence>
<evidence type="ECO:0000313" key="3">
    <source>
        <dbReference type="EMBL" id="MFG1701858.1"/>
    </source>
</evidence>
<feature type="compositionally biased region" description="Low complexity" evidence="1">
    <location>
        <begin position="126"/>
        <end position="135"/>
    </location>
</feature>
<dbReference type="EMBL" id="JBICRM010000001">
    <property type="protein sequence ID" value="MFG1701858.1"/>
    <property type="molecule type" value="Genomic_DNA"/>
</dbReference>
<reference evidence="3 4" key="1">
    <citation type="submission" date="2024-10" db="EMBL/GenBank/DDBJ databases">
        <authorList>
            <person name="Topkara A.R."/>
            <person name="Saygin H."/>
        </authorList>
    </citation>
    <scope>NUCLEOTIDE SEQUENCE [LARGE SCALE GENOMIC DNA]</scope>
    <source>
        <strain evidence="3 4">M3C6</strain>
    </source>
</reference>
<comment type="caution">
    <text evidence="3">The sequence shown here is derived from an EMBL/GenBank/DDBJ whole genome shotgun (WGS) entry which is preliminary data.</text>
</comment>
<feature type="region of interest" description="Disordered" evidence="1">
    <location>
        <begin position="221"/>
        <end position="249"/>
    </location>
</feature>
<accession>A0ABW7A6G3</accession>
<evidence type="ECO:0000313" key="4">
    <source>
        <dbReference type="Proteomes" id="UP001603978"/>
    </source>
</evidence>
<feature type="transmembrane region" description="Helical" evidence="2">
    <location>
        <begin position="157"/>
        <end position="180"/>
    </location>
</feature>
<proteinExistence type="predicted"/>
<name>A0ABW7A6G3_9ACTN</name>
<keyword evidence="2" id="KW-1133">Transmembrane helix</keyword>
<feature type="region of interest" description="Disordered" evidence="1">
    <location>
        <begin position="1"/>
        <end position="150"/>
    </location>
</feature>
<keyword evidence="2" id="KW-0812">Transmembrane</keyword>
<keyword evidence="4" id="KW-1185">Reference proteome</keyword>
<feature type="compositionally biased region" description="Basic and acidic residues" evidence="1">
    <location>
        <begin position="35"/>
        <end position="79"/>
    </location>
</feature>
<organism evidence="3 4">
    <name type="scientific">Nonomuraea marmarensis</name>
    <dbReference type="NCBI Taxonomy" id="3351344"/>
    <lineage>
        <taxon>Bacteria</taxon>
        <taxon>Bacillati</taxon>
        <taxon>Actinomycetota</taxon>
        <taxon>Actinomycetes</taxon>
        <taxon>Streptosporangiales</taxon>
        <taxon>Streptosporangiaceae</taxon>
        <taxon>Nonomuraea</taxon>
    </lineage>
</organism>
<protein>
    <recommendedName>
        <fullName evidence="5">Cell division protein FtsL</fullName>
    </recommendedName>
</protein>
<evidence type="ECO:0008006" key="5">
    <source>
        <dbReference type="Google" id="ProtNLM"/>
    </source>
</evidence>